<dbReference type="SUPFAM" id="SSF143011">
    <property type="entry name" value="RelE-like"/>
    <property type="match status" value="1"/>
</dbReference>
<evidence type="ECO:0000256" key="1">
    <source>
        <dbReference type="ARBA" id="ARBA00006226"/>
    </source>
</evidence>
<dbReference type="Pfam" id="PF05016">
    <property type="entry name" value="ParE_toxin"/>
    <property type="match status" value="1"/>
</dbReference>
<evidence type="ECO:0000256" key="2">
    <source>
        <dbReference type="ARBA" id="ARBA00022649"/>
    </source>
</evidence>
<dbReference type="InterPro" id="IPR035093">
    <property type="entry name" value="RelE/ParE_toxin_dom_sf"/>
</dbReference>
<name>A0ABX8CWX4_9NOCA</name>
<dbReference type="Gene3D" id="3.30.2310.20">
    <property type="entry name" value="RelE-like"/>
    <property type="match status" value="1"/>
</dbReference>
<dbReference type="RefSeq" id="WP_213560479.1">
    <property type="nucleotide sequence ID" value="NZ_JBHZDI010000102.1"/>
</dbReference>
<accession>A0ABX8CWX4</accession>
<dbReference type="Proteomes" id="UP000683310">
    <property type="component" value="Chromosome"/>
</dbReference>
<dbReference type="PANTHER" id="PTHR35601">
    <property type="entry name" value="TOXIN RELE"/>
    <property type="match status" value="1"/>
</dbReference>
<keyword evidence="2" id="KW-1277">Toxin-antitoxin system</keyword>
<gene>
    <name evidence="3" type="ORF">KHQ06_17750</name>
</gene>
<evidence type="ECO:0000313" key="4">
    <source>
        <dbReference type="Proteomes" id="UP000683310"/>
    </source>
</evidence>
<protein>
    <submittedName>
        <fullName evidence="3">Type II toxin-antitoxin system RelE/ParE family toxin</fullName>
    </submittedName>
</protein>
<keyword evidence="4" id="KW-1185">Reference proteome</keyword>
<proteinExistence type="inferred from homology"/>
<reference evidence="3 4" key="1">
    <citation type="submission" date="2021-04" db="EMBL/GenBank/DDBJ databases">
        <title>Nocardia tengchongensis.</title>
        <authorList>
            <person name="Zhuang k."/>
            <person name="Ran Y."/>
            <person name="Li W."/>
        </authorList>
    </citation>
    <scope>NUCLEOTIDE SEQUENCE [LARGE SCALE GENOMIC DNA]</scope>
    <source>
        <strain evidence="3 4">CFH S0057</strain>
    </source>
</reference>
<dbReference type="EMBL" id="CP074371">
    <property type="protein sequence ID" value="QVI24416.1"/>
    <property type="molecule type" value="Genomic_DNA"/>
</dbReference>
<evidence type="ECO:0000313" key="3">
    <source>
        <dbReference type="EMBL" id="QVI24416.1"/>
    </source>
</evidence>
<comment type="similarity">
    <text evidence="1">Belongs to the RelE toxin family.</text>
</comment>
<sequence length="87" mass="9825">MTVGMRIGFHPDVLKQLQRLPREAFGTALRMIIDLGRDPRPAGVKKLAGSESDWRIRFGQYRIVYSVDDTAGVVTVFTVAKRSDAYR</sequence>
<dbReference type="PANTHER" id="PTHR35601:SF1">
    <property type="entry name" value="TOXIN RELE"/>
    <property type="match status" value="1"/>
</dbReference>
<dbReference type="InterPro" id="IPR007712">
    <property type="entry name" value="RelE/ParE_toxin"/>
</dbReference>
<organism evidence="3 4">
    <name type="scientific">Nocardia tengchongensis</name>
    <dbReference type="NCBI Taxonomy" id="2055889"/>
    <lineage>
        <taxon>Bacteria</taxon>
        <taxon>Bacillati</taxon>
        <taxon>Actinomycetota</taxon>
        <taxon>Actinomycetes</taxon>
        <taxon>Mycobacteriales</taxon>
        <taxon>Nocardiaceae</taxon>
        <taxon>Nocardia</taxon>
    </lineage>
</organism>